<gene>
    <name evidence="1" type="ORF">BHD05_09900</name>
</gene>
<sequence length="110" mass="11541">MNKISLTALAHEELEHAQSAANGRSTKSVHGGSDHLLRQSVIALCAGQSLAEHDNPGEATVQVLLGRVTLTSGEESWGGWIGDLLIVPSASHSLEAVEDAVVLLTAVRRP</sequence>
<keyword evidence="2" id="KW-1185">Reference proteome</keyword>
<name>A0A7L5ANK8_9MICO</name>
<evidence type="ECO:0000313" key="1">
    <source>
        <dbReference type="EMBL" id="QHO69909.1"/>
    </source>
</evidence>
<accession>A0A7L5ANK8</accession>
<dbReference type="InterPro" id="IPR014710">
    <property type="entry name" value="RmlC-like_jellyroll"/>
</dbReference>
<organism evidence="1 2">
    <name type="scientific">Marisediminicola antarctica</name>
    <dbReference type="NCBI Taxonomy" id="674079"/>
    <lineage>
        <taxon>Bacteria</taxon>
        <taxon>Bacillati</taxon>
        <taxon>Actinomycetota</taxon>
        <taxon>Actinomycetes</taxon>
        <taxon>Micrococcales</taxon>
        <taxon>Microbacteriaceae</taxon>
        <taxon>Marisediminicola</taxon>
    </lineage>
</organism>
<dbReference type="CDD" id="cd02230">
    <property type="entry name" value="cupin_HP0902-like"/>
    <property type="match status" value="1"/>
</dbReference>
<proteinExistence type="predicted"/>
<dbReference type="InterPro" id="IPR011051">
    <property type="entry name" value="RmlC_Cupin_sf"/>
</dbReference>
<dbReference type="RefSeq" id="WP_161886286.1">
    <property type="nucleotide sequence ID" value="NZ_CP017146.1"/>
</dbReference>
<dbReference type="Gene3D" id="2.60.120.10">
    <property type="entry name" value="Jelly Rolls"/>
    <property type="match status" value="1"/>
</dbReference>
<reference evidence="1 2" key="1">
    <citation type="submission" date="2016-09" db="EMBL/GenBank/DDBJ databases">
        <title>Complete genome sequence of microbes from the polar regions.</title>
        <authorList>
            <person name="Liao L."/>
            <person name="Chen B."/>
        </authorList>
    </citation>
    <scope>NUCLEOTIDE SEQUENCE [LARGE SCALE GENOMIC DNA]</scope>
    <source>
        <strain evidence="1 2">ZS314</strain>
    </source>
</reference>
<dbReference type="SUPFAM" id="SSF51182">
    <property type="entry name" value="RmlC-like cupins"/>
    <property type="match status" value="1"/>
</dbReference>
<dbReference type="KEGG" id="mant:BHD05_09900"/>
<dbReference type="PANTHER" id="PTHR37694">
    <property type="entry name" value="SLR8022 PROTEIN"/>
    <property type="match status" value="1"/>
</dbReference>
<dbReference type="AlphaFoldDB" id="A0A7L5ANK8"/>
<dbReference type="OrthoDB" id="5190473at2"/>
<protein>
    <submittedName>
        <fullName evidence="1">LuxR family transcriptional regulator</fullName>
    </submittedName>
</protein>
<dbReference type="PANTHER" id="PTHR37694:SF1">
    <property type="entry name" value="SLR8022 PROTEIN"/>
    <property type="match status" value="1"/>
</dbReference>
<dbReference type="Proteomes" id="UP000464507">
    <property type="component" value="Chromosome"/>
</dbReference>
<dbReference type="EMBL" id="CP017146">
    <property type="protein sequence ID" value="QHO69909.1"/>
    <property type="molecule type" value="Genomic_DNA"/>
</dbReference>
<evidence type="ECO:0000313" key="2">
    <source>
        <dbReference type="Proteomes" id="UP000464507"/>
    </source>
</evidence>